<organism evidence="1">
    <name type="scientific">Vitis vinifera</name>
    <name type="common">Grape</name>
    <dbReference type="NCBI Taxonomy" id="29760"/>
    <lineage>
        <taxon>Eukaryota</taxon>
        <taxon>Viridiplantae</taxon>
        <taxon>Streptophyta</taxon>
        <taxon>Embryophyta</taxon>
        <taxon>Tracheophyta</taxon>
        <taxon>Spermatophyta</taxon>
        <taxon>Magnoliopsida</taxon>
        <taxon>eudicotyledons</taxon>
        <taxon>Gunneridae</taxon>
        <taxon>Pentapetalae</taxon>
        <taxon>rosids</taxon>
        <taxon>Vitales</taxon>
        <taxon>Vitaceae</taxon>
        <taxon>Viteae</taxon>
        <taxon>Vitis</taxon>
    </lineage>
</organism>
<sequence length="75" mass="8061">MSLFGKGLLLRSMGKGLSCGRPSGVGTLFVEEPFSGNHGKKEVEDHRQQLAAAKRHAESIAVITPVLEKAFLEVV</sequence>
<evidence type="ECO:0000313" key="1">
    <source>
        <dbReference type="EMBL" id="CAN60783.1"/>
    </source>
</evidence>
<protein>
    <submittedName>
        <fullName evidence="1">Uncharacterized protein</fullName>
    </submittedName>
</protein>
<reference evidence="1" key="1">
    <citation type="journal article" date="2007" name="PLoS ONE">
        <title>The first genome sequence of an elite grapevine cultivar (Pinot noir Vitis vinifera L.): coping with a highly heterozygous genome.</title>
        <authorList>
            <person name="Velasco R."/>
            <person name="Zharkikh A."/>
            <person name="Troggio M."/>
            <person name="Cartwright D.A."/>
            <person name="Cestaro A."/>
            <person name="Pruss D."/>
            <person name="Pindo M."/>
            <person name="FitzGerald L.M."/>
            <person name="Vezzulli S."/>
            <person name="Reid J."/>
            <person name="Malacarne G."/>
            <person name="Iliev D."/>
            <person name="Coppola G."/>
            <person name="Wardell B."/>
            <person name="Micheletti D."/>
            <person name="Macalma T."/>
            <person name="Facci M."/>
            <person name="Mitchell J.T."/>
            <person name="Perazzolli M."/>
            <person name="Eldredge G."/>
            <person name="Gatto P."/>
            <person name="Oyzerski R."/>
            <person name="Moretto M."/>
            <person name="Gutin N."/>
            <person name="Stefanini M."/>
            <person name="Chen Y."/>
            <person name="Segala C."/>
            <person name="Davenport C."/>
            <person name="Dematte L."/>
            <person name="Mraz A."/>
            <person name="Battilana J."/>
            <person name="Stormo K."/>
            <person name="Costa F."/>
            <person name="Tao Q."/>
            <person name="Si-Ammour A."/>
            <person name="Harkins T."/>
            <person name="Lackey A."/>
            <person name="Perbost C."/>
            <person name="Taillon B."/>
            <person name="Stella A."/>
            <person name="Solovyev V."/>
            <person name="Fawcett J.A."/>
            <person name="Sterck L."/>
            <person name="Vandepoele K."/>
            <person name="Grando S.M."/>
            <person name="Toppo S."/>
            <person name="Moser C."/>
            <person name="Lanchbury J."/>
            <person name="Bogden R."/>
            <person name="Skolnick M."/>
            <person name="Sgaramella V."/>
            <person name="Bhatnagar S.K."/>
            <person name="Fontana P."/>
            <person name="Gutin A."/>
            <person name="Van de Peer Y."/>
            <person name="Salamini F."/>
            <person name="Viola R."/>
        </authorList>
    </citation>
    <scope>NUCLEOTIDE SEQUENCE</scope>
</reference>
<name>A5B012_VITVI</name>
<gene>
    <name evidence="1" type="ORF">VITISV_022453</name>
</gene>
<dbReference type="AlphaFoldDB" id="A5B012"/>
<proteinExistence type="predicted"/>
<accession>A5B012</accession>
<dbReference type="EMBL" id="AM441942">
    <property type="protein sequence ID" value="CAN60783.1"/>
    <property type="molecule type" value="Genomic_DNA"/>
</dbReference>